<keyword evidence="8" id="KW-1185">Reference proteome</keyword>
<keyword evidence="2 5" id="KW-0812">Transmembrane</keyword>
<feature type="transmembrane region" description="Helical" evidence="5">
    <location>
        <begin position="162"/>
        <end position="182"/>
    </location>
</feature>
<evidence type="ECO:0000256" key="3">
    <source>
        <dbReference type="ARBA" id="ARBA00022989"/>
    </source>
</evidence>
<feature type="transmembrane region" description="Helical" evidence="5">
    <location>
        <begin position="276"/>
        <end position="296"/>
    </location>
</feature>
<feature type="domain" description="Inositolphosphotransferase Aur1/Ipt1" evidence="6">
    <location>
        <begin position="156"/>
        <end position="310"/>
    </location>
</feature>
<dbReference type="InterPro" id="IPR036938">
    <property type="entry name" value="PAP2/HPO_sf"/>
</dbReference>
<proteinExistence type="predicted"/>
<reference evidence="7 8" key="1">
    <citation type="submission" date="2019-08" db="EMBL/GenBank/DDBJ databases">
        <title>Archangium and Cystobacter genomes.</title>
        <authorList>
            <person name="Chen I.-C.K."/>
            <person name="Wielgoss S."/>
        </authorList>
    </citation>
    <scope>NUCLEOTIDE SEQUENCE [LARGE SCALE GENOMIC DNA]</scope>
    <source>
        <strain evidence="7 8">Cbm 6</strain>
    </source>
</reference>
<dbReference type="Pfam" id="PF14378">
    <property type="entry name" value="PAP2_3"/>
    <property type="match status" value="1"/>
</dbReference>
<keyword evidence="3 5" id="KW-1133">Transmembrane helix</keyword>
<evidence type="ECO:0000256" key="5">
    <source>
        <dbReference type="SAM" id="Phobius"/>
    </source>
</evidence>
<feature type="transmembrane region" description="Helical" evidence="5">
    <location>
        <begin position="302"/>
        <end position="321"/>
    </location>
</feature>
<dbReference type="Proteomes" id="UP001611383">
    <property type="component" value="Chromosome"/>
</dbReference>
<gene>
    <name evidence="7" type="ORF">F0U60_49965</name>
</gene>
<dbReference type="InterPro" id="IPR026841">
    <property type="entry name" value="Aur1/Ipt1"/>
</dbReference>
<keyword evidence="4 5" id="KW-0472">Membrane</keyword>
<evidence type="ECO:0000256" key="1">
    <source>
        <dbReference type="ARBA" id="ARBA00004141"/>
    </source>
</evidence>
<feature type="transmembrane region" description="Helical" evidence="5">
    <location>
        <begin position="194"/>
        <end position="215"/>
    </location>
</feature>
<evidence type="ECO:0000259" key="6">
    <source>
        <dbReference type="Pfam" id="PF14378"/>
    </source>
</evidence>
<evidence type="ECO:0000313" key="8">
    <source>
        <dbReference type="Proteomes" id="UP001611383"/>
    </source>
</evidence>
<feature type="transmembrane region" description="Helical" evidence="5">
    <location>
        <begin position="73"/>
        <end position="90"/>
    </location>
</feature>
<feature type="transmembrane region" description="Helical" evidence="5">
    <location>
        <begin position="99"/>
        <end position="116"/>
    </location>
</feature>
<evidence type="ECO:0000313" key="7">
    <source>
        <dbReference type="EMBL" id="WNG53031.1"/>
    </source>
</evidence>
<feature type="transmembrane region" description="Helical" evidence="5">
    <location>
        <begin position="47"/>
        <end position="67"/>
    </location>
</feature>
<dbReference type="InterPro" id="IPR052185">
    <property type="entry name" value="IPC_Synthase-Related"/>
</dbReference>
<protein>
    <submittedName>
        <fullName evidence="7">Phosphatase PAP2 family protein</fullName>
    </submittedName>
</protein>
<evidence type="ECO:0000256" key="2">
    <source>
        <dbReference type="ARBA" id="ARBA00022692"/>
    </source>
</evidence>
<dbReference type="PANTHER" id="PTHR31310:SF7">
    <property type="entry name" value="PA-PHOSPHATASE RELATED-FAMILY PROTEIN DDB_G0268928"/>
    <property type="match status" value="1"/>
</dbReference>
<dbReference type="EMBL" id="CP043494">
    <property type="protein sequence ID" value="WNG53031.1"/>
    <property type="molecule type" value="Genomic_DNA"/>
</dbReference>
<accession>A0ABY9XCA6</accession>
<feature type="transmembrane region" description="Helical" evidence="5">
    <location>
        <begin position="251"/>
        <end position="269"/>
    </location>
</feature>
<dbReference type="SUPFAM" id="SSF48317">
    <property type="entry name" value="Acid phosphatase/Vanadium-dependent haloperoxidase"/>
    <property type="match status" value="1"/>
</dbReference>
<organism evidence="7 8">
    <name type="scientific">Archangium minus</name>
    <dbReference type="NCBI Taxonomy" id="83450"/>
    <lineage>
        <taxon>Bacteria</taxon>
        <taxon>Pseudomonadati</taxon>
        <taxon>Myxococcota</taxon>
        <taxon>Myxococcia</taxon>
        <taxon>Myxococcales</taxon>
        <taxon>Cystobacterineae</taxon>
        <taxon>Archangiaceae</taxon>
        <taxon>Archangium</taxon>
    </lineage>
</organism>
<sequence>MARSSEAGARAEPVVAPVAAVGLRQRGASPRAAFWEVRDVHLRGVDVVILVACALAALALVGPARWAPGSTRSAIHFTVFALGPLVLRTLEATFPKQRLVAFAASFWLLPVLGLGHEMLAPLVTAVTPVLRDAQLAALELRMFGAYASVALGQWTPAWLTELLMLCYYGHFLWPLVLAAVLYFTRRREAFDEYLLALSLLFAFNYFCYALVPAIGPRYFLFNDFPEPLQGLWLTPFLDSVMRTPPFAKDCFPSGHTGTTLVVLVYAFRFERRLFRVMLLPGIGLIVATLVGRFHYATDLLCAVPLVLVVLGLARCWSLAAARYEAGVRTVPMGSAYAPASWSARR</sequence>
<dbReference type="PANTHER" id="PTHR31310">
    <property type="match status" value="1"/>
</dbReference>
<comment type="subcellular location">
    <subcellularLocation>
        <location evidence="1">Membrane</location>
        <topology evidence="1">Multi-pass membrane protein</topology>
    </subcellularLocation>
</comment>
<evidence type="ECO:0000256" key="4">
    <source>
        <dbReference type="ARBA" id="ARBA00023136"/>
    </source>
</evidence>
<name>A0ABY9XCA6_9BACT</name>